<feature type="chain" id="PRO_5044777431" evidence="2">
    <location>
        <begin position="30"/>
        <end position="119"/>
    </location>
</feature>
<protein>
    <submittedName>
        <fullName evidence="4">Hyperosmotically inducible protein</fullName>
    </submittedName>
</protein>
<comment type="caution">
    <text evidence="4">The sequence shown here is derived from an EMBL/GenBank/DDBJ whole genome shotgun (WGS) entry which is preliminary data.</text>
</comment>
<feature type="domain" description="BON" evidence="3">
    <location>
        <begin position="48"/>
        <end position="116"/>
    </location>
</feature>
<dbReference type="Gene3D" id="3.30.1340.30">
    <property type="match status" value="1"/>
</dbReference>
<dbReference type="RefSeq" id="WP_029970799.1">
    <property type="nucleotide sequence ID" value="NZ_ATXV01000013.1"/>
</dbReference>
<proteinExistence type="predicted"/>
<evidence type="ECO:0000313" key="4">
    <source>
        <dbReference type="EMBL" id="MDR6203532.1"/>
    </source>
</evidence>
<organism evidence="4 5">
    <name type="scientific">Paraburkholderia graminis</name>
    <dbReference type="NCBI Taxonomy" id="60548"/>
    <lineage>
        <taxon>Bacteria</taxon>
        <taxon>Pseudomonadati</taxon>
        <taxon>Pseudomonadota</taxon>
        <taxon>Betaproteobacteria</taxon>
        <taxon>Burkholderiales</taxon>
        <taxon>Burkholderiaceae</taxon>
        <taxon>Paraburkholderia</taxon>
    </lineage>
</organism>
<keyword evidence="2" id="KW-0732">Signal</keyword>
<evidence type="ECO:0000256" key="1">
    <source>
        <dbReference type="SAM" id="MobiDB-lite"/>
    </source>
</evidence>
<dbReference type="AlphaFoldDB" id="A0ABD5CE27"/>
<feature type="signal peptide" evidence="2">
    <location>
        <begin position="1"/>
        <end position="29"/>
    </location>
</feature>
<dbReference type="PROSITE" id="PS50914">
    <property type="entry name" value="BON"/>
    <property type="match status" value="1"/>
</dbReference>
<feature type="region of interest" description="Disordered" evidence="1">
    <location>
        <begin position="26"/>
        <end position="51"/>
    </location>
</feature>
<dbReference type="Pfam" id="PF04972">
    <property type="entry name" value="BON"/>
    <property type="match status" value="1"/>
</dbReference>
<evidence type="ECO:0000259" key="3">
    <source>
        <dbReference type="PROSITE" id="PS50914"/>
    </source>
</evidence>
<evidence type="ECO:0000256" key="2">
    <source>
        <dbReference type="SAM" id="SignalP"/>
    </source>
</evidence>
<reference evidence="4 5" key="1">
    <citation type="submission" date="2023-08" db="EMBL/GenBank/DDBJ databases">
        <title>Genome sequencing of plant associated microbes to promote plant fitness in Sorghum bicolor and Oryza sativa.</title>
        <authorList>
            <person name="Coleman-Derr D."/>
        </authorList>
    </citation>
    <scope>NUCLEOTIDE SEQUENCE [LARGE SCALE GENOMIC DNA]</scope>
    <source>
        <strain evidence="4 5">SLBN-33</strain>
    </source>
</reference>
<dbReference type="EMBL" id="JAVIZN010000002">
    <property type="protein sequence ID" value="MDR6203532.1"/>
    <property type="molecule type" value="Genomic_DNA"/>
</dbReference>
<dbReference type="InterPro" id="IPR007055">
    <property type="entry name" value="BON_dom"/>
</dbReference>
<gene>
    <name evidence="4" type="ORF">QF025_002252</name>
</gene>
<feature type="compositionally biased region" description="Low complexity" evidence="1">
    <location>
        <begin position="26"/>
        <end position="39"/>
    </location>
</feature>
<sequence length="119" mass="12254">MQTRVLIFTMTAVAAFTMALPGGIPSTSAADSSSVSTDAPSKKQLRADNRALSHAVRKSLTKVKGLDSSHINVLAHGGVITLAGTAPDEAQIESAGTAAENVGGVHRVDNRLTVYEPGN</sequence>
<name>A0ABD5CE27_9BURK</name>
<dbReference type="Proteomes" id="UP001245184">
    <property type="component" value="Unassembled WGS sequence"/>
</dbReference>
<accession>A0ABD5CE27</accession>
<evidence type="ECO:0000313" key="5">
    <source>
        <dbReference type="Proteomes" id="UP001245184"/>
    </source>
</evidence>